<dbReference type="InterPro" id="IPR041679">
    <property type="entry name" value="DNA2/NAM7-like_C"/>
</dbReference>
<feature type="domain" description="DNA2/NAM7 helicase helicase" evidence="2">
    <location>
        <begin position="665"/>
        <end position="728"/>
    </location>
</feature>
<organism evidence="5 6">
    <name type="scientific">Pseudonocardia sulfidoxydans NBRC 16205</name>
    <dbReference type="NCBI Taxonomy" id="1223511"/>
    <lineage>
        <taxon>Bacteria</taxon>
        <taxon>Bacillati</taxon>
        <taxon>Actinomycetota</taxon>
        <taxon>Actinomycetes</taxon>
        <taxon>Pseudonocardiales</taxon>
        <taxon>Pseudonocardiaceae</taxon>
        <taxon>Pseudonocardia</taxon>
    </lineage>
</organism>
<gene>
    <name evidence="5" type="ORF">PSU4_54590</name>
</gene>
<dbReference type="PANTHER" id="PTHR10887">
    <property type="entry name" value="DNA2/NAM7 HELICASE FAMILY"/>
    <property type="match status" value="1"/>
</dbReference>
<dbReference type="Gene3D" id="3.40.50.300">
    <property type="entry name" value="P-loop containing nucleotide triphosphate hydrolases"/>
    <property type="match status" value="3"/>
</dbReference>
<reference evidence="5 6" key="1">
    <citation type="submission" date="2019-07" db="EMBL/GenBank/DDBJ databases">
        <title>Whole genome shotgun sequence of Pseudonocardia sulfidoxydans NBRC 16205.</title>
        <authorList>
            <person name="Hosoyama A."/>
            <person name="Uohara A."/>
            <person name="Ohji S."/>
            <person name="Ichikawa N."/>
        </authorList>
    </citation>
    <scope>NUCLEOTIDE SEQUENCE [LARGE SCALE GENOMIC DNA]</scope>
    <source>
        <strain evidence="5 6">NBRC 16205</strain>
    </source>
</reference>
<evidence type="ECO:0000259" key="4">
    <source>
        <dbReference type="Pfam" id="PF18741"/>
    </source>
</evidence>
<dbReference type="Pfam" id="PF13086">
    <property type="entry name" value="AAA_11"/>
    <property type="match status" value="1"/>
</dbReference>
<accession>A0A511DNX4</accession>
<evidence type="ECO:0000259" key="3">
    <source>
        <dbReference type="Pfam" id="PF13087"/>
    </source>
</evidence>
<dbReference type="GO" id="GO:0004386">
    <property type="term" value="F:helicase activity"/>
    <property type="evidence" value="ECO:0007669"/>
    <property type="project" value="UniProtKB-KW"/>
</dbReference>
<dbReference type="PANTHER" id="PTHR10887:SF530">
    <property type="entry name" value="SUPERFAMILY I DNA HELICASES"/>
    <property type="match status" value="1"/>
</dbReference>
<dbReference type="InterPro" id="IPR049468">
    <property type="entry name" value="Restrct_endonuc-II-like_dom"/>
</dbReference>
<keyword evidence="5" id="KW-0378">Hydrolase</keyword>
<dbReference type="InterPro" id="IPR025103">
    <property type="entry name" value="DUF4011"/>
</dbReference>
<dbReference type="Pfam" id="PF13195">
    <property type="entry name" value="DUF4011"/>
    <property type="match status" value="1"/>
</dbReference>
<evidence type="ECO:0000313" key="6">
    <source>
        <dbReference type="Proteomes" id="UP000321685"/>
    </source>
</evidence>
<keyword evidence="5" id="KW-0547">Nucleotide-binding</keyword>
<feature type="region of interest" description="Disordered" evidence="1">
    <location>
        <begin position="357"/>
        <end position="378"/>
    </location>
</feature>
<feature type="domain" description="DNA2/NAM7 helicase-like C-terminal" evidence="3">
    <location>
        <begin position="1359"/>
        <end position="1554"/>
    </location>
</feature>
<evidence type="ECO:0000256" key="1">
    <source>
        <dbReference type="SAM" id="MobiDB-lite"/>
    </source>
</evidence>
<keyword evidence="5" id="KW-0347">Helicase</keyword>
<feature type="domain" description="Restriction endonuclease type II-like" evidence="4">
    <location>
        <begin position="1603"/>
        <end position="1696"/>
    </location>
</feature>
<dbReference type="InterPro" id="IPR041677">
    <property type="entry name" value="DNA2/NAM7_AAA_11"/>
</dbReference>
<protein>
    <submittedName>
        <fullName evidence="5">DNA helicase</fullName>
    </submittedName>
</protein>
<keyword evidence="6" id="KW-1185">Reference proteome</keyword>
<evidence type="ECO:0000313" key="5">
    <source>
        <dbReference type="EMBL" id="GEL26505.1"/>
    </source>
</evidence>
<name>A0A511DNX4_9PSEU</name>
<dbReference type="Pfam" id="PF18741">
    <property type="entry name" value="MTES_1575"/>
    <property type="match status" value="1"/>
</dbReference>
<dbReference type="SUPFAM" id="SSF52540">
    <property type="entry name" value="P-loop containing nucleoside triphosphate hydrolases"/>
    <property type="match status" value="1"/>
</dbReference>
<dbReference type="InterPro" id="IPR027417">
    <property type="entry name" value="P-loop_NTPase"/>
</dbReference>
<comment type="caution">
    <text evidence="5">The sequence shown here is derived from an EMBL/GenBank/DDBJ whole genome shotgun (WGS) entry which is preliminary data.</text>
</comment>
<keyword evidence="5" id="KW-0067">ATP-binding</keyword>
<sequence>MNAEQTISIDIEARPVLSYAMAHNRIPVISRLTISRGEHDVRGARLLLDVSDASGVLGEEQVTVVDLRAGEPIVLLELTLRLQPSAMLQVEEQRPGSVRARLEVDGETVAERIAHVQILAANQWLFSPPELAMEMLPAHVMPNHPAIAALMLEVSARLGRDTGRASLEGYQSGPERVDQIVRAVYETMRDRGIAYVEPPASWADDGQKVRTPGEVLDGRMGTCLDTVVVMAAALEQAGVRPLIWLPHGHAFLGYWREETSLGVAAERDTAGVVNQVDLGRIGLVETTASTHQNVPFDEASRLPALRHLSGHLSDMLGVVDVHRARLDRIVALPARERTADGAVQIIEYIPPASPVAPTPATVVRAGTPPEPERIRQEPPRVTQWKNGLLDLSLRNRLINFTGRSGLGLILPDDALAHLEDLLHGGTSISLRAGDEFAAVERERGVRSASDLPQQQLSALLEVNHAVHVDASVESYPTRLRNLAHKARTIVEESGANNLYLALGTLEWQLDDRALRSPLVLVPVTLRAGRRGAHYQLVLDESGMSTPNYCLIEKLRQTYRLDIPGLAEPALDEAGIDLNGTFEATRQAIAERGLPFRVEATADLAILQFAKFRLWKDLDENWAEFAQNSLVAHLVDTPTDAFDDVVPGPISRDLERLAEQCPVPADASQLAAVHDAVLGRTFVLEGPPGTGKSQTITNLLAHSVAEGKRVLFVAEKRAALDVVQKRLDAVGIGPLALDLHDKGSKPAEVRAQILAALEHTVPADSRAHEIRIEELRSARRGLTRYWSRLGERNAAGYSLPAARDAVLVHRDVEAMTVPEAVVAKDRATIDTLRSVFAALPDVVDQAAPRATGHPWGFVDSAVGVDVVGARNAARRIDGVVGALPSSLAPALDAVQGHEDLRVLAALVGGATLDVLDAVRSERWVAEVGTLRSDIDTFVAAPHDGLETVTPEVLDLPIRDIAAAADSAATSSVLGRRKRMRAVAERLGPVLRDGAVVKPKRLVELSRALLALDENIDALASRLRAIPGLEATWRWTPYDGGAIRALDERIAYLQWAARMVDERSVDPERRRFASPLRAALAAGPADPRPVLEMASAIGELADACGVGQQELTDWARPNGLLVGLRTSARDRNADDPDLRSLRAWLDLLRQVEPLRAEGLDEIRTQVLRGSIDVDRARLAFELGAARAAITERLRHTGLDRFDAAAHDRSVGRFQSSADEVRDHLRTVLPGRVLTSRRFDPNSAGGRVGQLRRQLGLRRRGMKVRELMSTYGDLITDLMPCVLVSPDSLARFFPAKADLFDIVVFDEASQVRVADAVGAMGRARSVVVVGDSKQMPPTSFAESSGGDDPDALLIAEAVEDEESILSECVQARVARHRLTWHYRSRDEALIAFSNRMYYGGDLSTFPAPTSDERAISLVRVDGHFHRTGRGALLRTNPVEAAAVVDEIRHRFADSPERLPSLGVVTFNQQQRTCIEAMLRDADEPRIIEALEAPDGLFVKNLENVQGDERDVVLFSTAFSVNDKGVLPLNFGPLNRQGGERRLNVAVTRARRQVIVFSSFDPSQMRTEETASVGVRHLRTYLEVAARGPAVLPQDRRVASMPDRHRDEIAAALRDRGLDVTVGVGLSDFMIDLVLTDDGAPRVAVLLDGPGWSRRMTAGDRDVLPQDVLGRVLGWPAVERVWLPEWLADKEGVVGRLADAVRRNVSDTEGCRTRPRGTVETVETVDVARLVGVDEESASGLAQFDAAAPQIRTVTSLILSEAPTNTYQVADDGPYQPWPSRVAGQRDVLDALPSRPAAAQVREVLVEIVEAEGPLTFERLARLAAGAFTLTRVADSRRDSIMRHLPRSVRRDEHEPVAWPSHRDPETWTGFRPAEPGQRRIEEIPLREIGNAMRAAVTASAGMNREELYAEALRTFGLVRRTPAAVARLRLAADLAVRGERMWVDDGMFTHRSDN</sequence>
<dbReference type="Pfam" id="PF13087">
    <property type="entry name" value="AAA_12"/>
    <property type="match status" value="1"/>
</dbReference>
<dbReference type="CDD" id="cd18808">
    <property type="entry name" value="SF1_C_Upf1"/>
    <property type="match status" value="1"/>
</dbReference>
<proteinExistence type="predicted"/>
<dbReference type="RefSeq" id="WP_186817214.1">
    <property type="nucleotide sequence ID" value="NZ_BJVJ01000094.1"/>
</dbReference>
<feature type="compositionally biased region" description="Low complexity" evidence="1">
    <location>
        <begin position="358"/>
        <end position="367"/>
    </location>
</feature>
<evidence type="ECO:0000259" key="2">
    <source>
        <dbReference type="Pfam" id="PF13086"/>
    </source>
</evidence>
<dbReference type="EMBL" id="BJVJ01000094">
    <property type="protein sequence ID" value="GEL26505.1"/>
    <property type="molecule type" value="Genomic_DNA"/>
</dbReference>
<dbReference type="InterPro" id="IPR047187">
    <property type="entry name" value="SF1_C_Upf1"/>
</dbReference>
<dbReference type="InterPro" id="IPR045055">
    <property type="entry name" value="DNA2/NAM7-like"/>
</dbReference>
<dbReference type="Proteomes" id="UP000321685">
    <property type="component" value="Unassembled WGS sequence"/>
</dbReference>